<gene>
    <name evidence="3" type="ORF">COCSUDRAFT_62796</name>
</gene>
<evidence type="ECO:0000256" key="1">
    <source>
        <dbReference type="SAM" id="SignalP"/>
    </source>
</evidence>
<feature type="signal peptide" evidence="1">
    <location>
        <begin position="1"/>
        <end position="25"/>
    </location>
</feature>
<keyword evidence="1" id="KW-0732">Signal</keyword>
<sequence length="176" mass="19062">MQRRRACAALAPILSVLLGLLLVKGDTTEKYSALLLGNEVIPAVNTKASGTASLSFTEHVTTTGGEDRHEVRFWTGDYTITVANLTNVHTVEAHQAPRASNGELVYYFYGPNDNPTAVVNNGILVSGSIDKGQLRGPLRNKNVSDMRDRAHDGDLYVLVVTTQNPNGELRGQFEPA</sequence>
<accession>I0Z0X5</accession>
<dbReference type="AlphaFoldDB" id="I0Z0X5"/>
<dbReference type="RefSeq" id="XP_005648838.1">
    <property type="nucleotide sequence ID" value="XM_005648781.1"/>
</dbReference>
<dbReference type="EMBL" id="AGSI01000006">
    <property type="protein sequence ID" value="EIE24294.1"/>
    <property type="molecule type" value="Genomic_DNA"/>
</dbReference>
<organism evidence="3 4">
    <name type="scientific">Coccomyxa subellipsoidea (strain C-169)</name>
    <name type="common">Green microalga</name>
    <dbReference type="NCBI Taxonomy" id="574566"/>
    <lineage>
        <taxon>Eukaryota</taxon>
        <taxon>Viridiplantae</taxon>
        <taxon>Chlorophyta</taxon>
        <taxon>core chlorophytes</taxon>
        <taxon>Trebouxiophyceae</taxon>
        <taxon>Trebouxiophyceae incertae sedis</taxon>
        <taxon>Coccomyxaceae</taxon>
        <taxon>Coccomyxa</taxon>
        <taxon>Coccomyxa subellipsoidea</taxon>
    </lineage>
</organism>
<dbReference type="OrthoDB" id="10391296at2759"/>
<dbReference type="KEGG" id="csl:COCSUDRAFT_62796"/>
<dbReference type="GeneID" id="17042292"/>
<evidence type="ECO:0000259" key="2">
    <source>
        <dbReference type="SMART" id="SM00754"/>
    </source>
</evidence>
<name>I0Z0X5_COCSC</name>
<reference evidence="3 4" key="1">
    <citation type="journal article" date="2012" name="Genome Biol.">
        <title>The genome of the polar eukaryotic microalga coccomyxa subellipsoidea reveals traits of cold adaptation.</title>
        <authorList>
            <person name="Blanc G."/>
            <person name="Agarkova I."/>
            <person name="Grimwood J."/>
            <person name="Kuo A."/>
            <person name="Brueggeman A."/>
            <person name="Dunigan D."/>
            <person name="Gurnon J."/>
            <person name="Ladunga I."/>
            <person name="Lindquist E."/>
            <person name="Lucas S."/>
            <person name="Pangilinan J."/>
            <person name="Proschold T."/>
            <person name="Salamov A."/>
            <person name="Schmutz J."/>
            <person name="Weeks D."/>
            <person name="Yamada T."/>
            <person name="Claverie J.M."/>
            <person name="Grigoriev I."/>
            <person name="Van Etten J."/>
            <person name="Lomsadze A."/>
            <person name="Borodovsky M."/>
        </authorList>
    </citation>
    <scope>NUCLEOTIDE SEQUENCE [LARGE SCALE GENOMIC DNA]</scope>
    <source>
        <strain evidence="3 4">C-169</strain>
    </source>
</reference>
<dbReference type="InterPro" id="IPR010895">
    <property type="entry name" value="CHRD"/>
</dbReference>
<evidence type="ECO:0000313" key="3">
    <source>
        <dbReference type="EMBL" id="EIE24294.1"/>
    </source>
</evidence>
<dbReference type="SMART" id="SM00754">
    <property type="entry name" value="CHRD"/>
    <property type="match status" value="1"/>
</dbReference>
<evidence type="ECO:0000313" key="4">
    <source>
        <dbReference type="Proteomes" id="UP000007264"/>
    </source>
</evidence>
<dbReference type="Proteomes" id="UP000007264">
    <property type="component" value="Unassembled WGS sequence"/>
</dbReference>
<feature type="domain" description="CHRD" evidence="2">
    <location>
        <begin position="29"/>
        <end position="175"/>
    </location>
</feature>
<proteinExistence type="predicted"/>
<keyword evidence="4" id="KW-1185">Reference proteome</keyword>
<protein>
    <recommendedName>
        <fullName evidence="2">CHRD domain-containing protein</fullName>
    </recommendedName>
</protein>
<comment type="caution">
    <text evidence="3">The sequence shown here is derived from an EMBL/GenBank/DDBJ whole genome shotgun (WGS) entry which is preliminary data.</text>
</comment>
<dbReference type="Pfam" id="PF07452">
    <property type="entry name" value="CHRD"/>
    <property type="match status" value="1"/>
</dbReference>
<feature type="chain" id="PRO_5003636839" description="CHRD domain-containing protein" evidence="1">
    <location>
        <begin position="26"/>
        <end position="176"/>
    </location>
</feature>